<dbReference type="SUPFAM" id="SSF160240">
    <property type="entry name" value="Cation efflux protein cytoplasmic domain-like"/>
    <property type="match status" value="1"/>
</dbReference>
<name>A0A167ER99_9ASCO</name>
<evidence type="ECO:0000259" key="8">
    <source>
        <dbReference type="Pfam" id="PF01545"/>
    </source>
</evidence>
<evidence type="ECO:0000256" key="4">
    <source>
        <dbReference type="ARBA" id="ARBA00022989"/>
    </source>
</evidence>
<dbReference type="SUPFAM" id="SSF161111">
    <property type="entry name" value="Cation efflux protein transmembrane domain-like"/>
    <property type="match status" value="1"/>
</dbReference>
<keyword evidence="4 7" id="KW-1133">Transmembrane helix</keyword>
<dbReference type="InterPro" id="IPR058533">
    <property type="entry name" value="Cation_efflux_TM"/>
</dbReference>
<evidence type="ECO:0000256" key="1">
    <source>
        <dbReference type="ARBA" id="ARBA00004141"/>
    </source>
</evidence>
<evidence type="ECO:0000256" key="5">
    <source>
        <dbReference type="ARBA" id="ARBA00023136"/>
    </source>
</evidence>
<dbReference type="InterPro" id="IPR027469">
    <property type="entry name" value="Cation_efflux_TMD_sf"/>
</dbReference>
<dbReference type="InterPro" id="IPR002524">
    <property type="entry name" value="Cation_efflux"/>
</dbReference>
<evidence type="ECO:0000313" key="10">
    <source>
        <dbReference type="EMBL" id="ANB14379.1"/>
    </source>
</evidence>
<feature type="compositionally biased region" description="Basic and acidic residues" evidence="6">
    <location>
        <begin position="1"/>
        <end position="13"/>
    </location>
</feature>
<proteinExistence type="predicted"/>
<feature type="region of interest" description="Disordered" evidence="6">
    <location>
        <begin position="212"/>
        <end position="237"/>
    </location>
</feature>
<feature type="transmembrane region" description="Helical" evidence="7">
    <location>
        <begin position="258"/>
        <end position="280"/>
    </location>
</feature>
<feature type="domain" description="Cation efflux protein cytoplasmic" evidence="9">
    <location>
        <begin position="463"/>
        <end position="536"/>
    </location>
</feature>
<dbReference type="GO" id="GO:0098771">
    <property type="term" value="P:inorganic ion homeostasis"/>
    <property type="evidence" value="ECO:0007669"/>
    <property type="project" value="UniProtKB-ARBA"/>
</dbReference>
<evidence type="ECO:0000256" key="6">
    <source>
        <dbReference type="SAM" id="MobiDB-lite"/>
    </source>
</evidence>
<dbReference type="InterPro" id="IPR027470">
    <property type="entry name" value="Cation_efflux_CTD"/>
</dbReference>
<feature type="domain" description="Cation efflux protein transmembrane" evidence="8">
    <location>
        <begin position="261"/>
        <end position="455"/>
    </location>
</feature>
<dbReference type="AlphaFoldDB" id="A0A167ER99"/>
<dbReference type="NCBIfam" id="TIGR01297">
    <property type="entry name" value="CDF"/>
    <property type="match status" value="1"/>
</dbReference>
<evidence type="ECO:0000256" key="3">
    <source>
        <dbReference type="ARBA" id="ARBA00022692"/>
    </source>
</evidence>
<protein>
    <submittedName>
        <fullName evidence="10">Uncharacterized protein</fullName>
    </submittedName>
</protein>
<keyword evidence="11" id="KW-1185">Reference proteome</keyword>
<dbReference type="FunFam" id="1.20.1510.10:FF:000005">
    <property type="entry name" value="Putative Cation diffusion facilitator 1"/>
    <property type="match status" value="1"/>
</dbReference>
<gene>
    <name evidence="10" type="ORF">AWJ20_1967</name>
</gene>
<feature type="transmembrane region" description="Helical" evidence="7">
    <location>
        <begin position="286"/>
        <end position="307"/>
    </location>
</feature>
<dbReference type="KEGG" id="slb:AWJ20_1967"/>
<evidence type="ECO:0000259" key="9">
    <source>
        <dbReference type="Pfam" id="PF16916"/>
    </source>
</evidence>
<dbReference type="InterPro" id="IPR050291">
    <property type="entry name" value="CDF_Transporter"/>
</dbReference>
<reference evidence="10 11" key="1">
    <citation type="submission" date="2016-02" db="EMBL/GenBank/DDBJ databases">
        <title>Complete genome sequence and transcriptome regulation of the pentose utilising yeast Sugiyamaella lignohabitans.</title>
        <authorList>
            <person name="Bellasio M."/>
            <person name="Peymann A."/>
            <person name="Valli M."/>
            <person name="Sipitzky M."/>
            <person name="Graf A."/>
            <person name="Sauer M."/>
            <person name="Marx H."/>
            <person name="Mattanovich D."/>
        </authorList>
    </citation>
    <scope>NUCLEOTIDE SEQUENCE [LARGE SCALE GENOMIC DNA]</scope>
    <source>
        <strain evidence="10 11">CBS 10342</strain>
    </source>
</reference>
<dbReference type="PANTHER" id="PTHR43840:SF4">
    <property type="entry name" value="CDF DIVALENT METAL CATION TRANSPORTER (EUROFUNG)"/>
    <property type="match status" value="1"/>
</dbReference>
<feature type="region of interest" description="Disordered" evidence="6">
    <location>
        <begin position="1"/>
        <end position="74"/>
    </location>
</feature>
<dbReference type="Gene3D" id="1.20.1510.10">
    <property type="entry name" value="Cation efflux protein transmembrane domain"/>
    <property type="match status" value="1"/>
</dbReference>
<dbReference type="GO" id="GO:0030003">
    <property type="term" value="P:intracellular monoatomic cation homeostasis"/>
    <property type="evidence" value="ECO:0007669"/>
    <property type="project" value="UniProtKB-ARBA"/>
</dbReference>
<accession>A0A167ER99</accession>
<dbReference type="RefSeq" id="XP_018736856.1">
    <property type="nucleotide sequence ID" value="XM_018878886.1"/>
</dbReference>
<keyword evidence="5 7" id="KW-0472">Membrane</keyword>
<dbReference type="Pfam" id="PF01545">
    <property type="entry name" value="Cation_efflux"/>
    <property type="match status" value="1"/>
</dbReference>
<feature type="transmembrane region" description="Helical" evidence="7">
    <location>
        <begin position="366"/>
        <end position="387"/>
    </location>
</feature>
<dbReference type="InterPro" id="IPR036837">
    <property type="entry name" value="Cation_efflux_CTD_sf"/>
</dbReference>
<comment type="subcellular location">
    <subcellularLocation>
        <location evidence="1">Membrane</location>
        <topology evidence="1">Multi-pass membrane protein</topology>
    </subcellularLocation>
</comment>
<dbReference type="GeneID" id="30033826"/>
<organism evidence="10 11">
    <name type="scientific">Sugiyamaella lignohabitans</name>
    <dbReference type="NCBI Taxonomy" id="796027"/>
    <lineage>
        <taxon>Eukaryota</taxon>
        <taxon>Fungi</taxon>
        <taxon>Dikarya</taxon>
        <taxon>Ascomycota</taxon>
        <taxon>Saccharomycotina</taxon>
        <taxon>Dipodascomycetes</taxon>
        <taxon>Dipodascales</taxon>
        <taxon>Trichomonascaceae</taxon>
        <taxon>Sugiyamaella</taxon>
    </lineage>
</organism>
<keyword evidence="2" id="KW-0813">Transport</keyword>
<dbReference type="Gene3D" id="3.30.70.1350">
    <property type="entry name" value="Cation efflux protein, cytoplasmic domain"/>
    <property type="match status" value="1"/>
</dbReference>
<dbReference type="OrthoDB" id="78296at2759"/>
<sequence length="548" mass="61576">MSDQRSGNEHERSPLLAYSPNDESAPHPLPRSYTISEGQDENGILMNSGNHHETVNDYNPSSDSSRRSSSKLNFNDVNFGNNPFKKRHFSYSAGGTSPSRHHSFYSQLQQHGSRISLGDAAALELDVERLENLHERRPFRLIGKSCPLRDWSRYCKTEEQIRQISRAKAIQEYYSKQNDLIERYKAIDRLLDSGIPQSMLKVYGDDIDLGAPNGTTSKKADDPPSPPGNRQGVPANIDEESNLLGGESREDKSNMVMFAIYVNFVINFVLLVGKVIVVLLTNSLSVVASLVDSILDFLSTFIIWASTRLVDQRDWKTKHLYPVGRSRLEPIGVLVFSILIIVSFLKVGDEAINKLLEGRQGSAVDIGIPSIIIMSLTIVVKVFCYLWCRTIDSSAVQALAQDAMTDIVFNTFSMLFPLVGHAYDIWWLDPFGALALSAYIIHSWASTAMEHIDNLTGSAASPEDRQVVLYLCMRFSDSIKYITALNAYHAGDRITVEVDIVLDDKYNLRDCHDIAEALQYAIETLPFVERAFVHLDYRRGNFTGHIDR</sequence>
<dbReference type="GO" id="GO:0016020">
    <property type="term" value="C:membrane"/>
    <property type="evidence" value="ECO:0007669"/>
    <property type="project" value="UniProtKB-SubCell"/>
</dbReference>
<keyword evidence="3 7" id="KW-0812">Transmembrane</keyword>
<feature type="transmembrane region" description="Helical" evidence="7">
    <location>
        <begin position="328"/>
        <end position="346"/>
    </location>
</feature>
<evidence type="ECO:0000256" key="7">
    <source>
        <dbReference type="SAM" id="Phobius"/>
    </source>
</evidence>
<dbReference type="Proteomes" id="UP000189580">
    <property type="component" value="Chromosome b"/>
</dbReference>
<evidence type="ECO:0000313" key="11">
    <source>
        <dbReference type="Proteomes" id="UP000189580"/>
    </source>
</evidence>
<dbReference type="EMBL" id="CP014503">
    <property type="protein sequence ID" value="ANB14379.1"/>
    <property type="molecule type" value="Genomic_DNA"/>
</dbReference>
<dbReference type="GO" id="GO:0008324">
    <property type="term" value="F:monoatomic cation transmembrane transporter activity"/>
    <property type="evidence" value="ECO:0007669"/>
    <property type="project" value="InterPro"/>
</dbReference>
<evidence type="ECO:0000256" key="2">
    <source>
        <dbReference type="ARBA" id="ARBA00022448"/>
    </source>
</evidence>
<feature type="transmembrane region" description="Helical" evidence="7">
    <location>
        <begin position="399"/>
        <end position="419"/>
    </location>
</feature>
<dbReference type="Pfam" id="PF16916">
    <property type="entry name" value="ZT_dimer"/>
    <property type="match status" value="1"/>
</dbReference>
<dbReference type="PANTHER" id="PTHR43840">
    <property type="entry name" value="MITOCHONDRIAL METAL TRANSPORTER 1-RELATED"/>
    <property type="match status" value="1"/>
</dbReference>